<name>A0A6J8CXP5_MYTCO</name>
<keyword evidence="2" id="KW-1185">Reference proteome</keyword>
<dbReference type="EMBL" id="CACVKT020006264">
    <property type="protein sequence ID" value="CAC5400615.1"/>
    <property type="molecule type" value="Genomic_DNA"/>
</dbReference>
<gene>
    <name evidence="1" type="ORF">MCOR_34780</name>
</gene>
<sequence length="174" mass="19734">MSDNTTAGGCEGERFGTAEYDDIDDILNDVLAKNTQKSTEFALKLIYDYCVSKGLDANIEDRSLANLNNLLTDSMSRFCVIRQSINRHLKQPPHKKTFDILSDTEFITANNVFKAMWKQLKKEGKEQIKHKKSVAKGDIKKLYEHSRVFNVKSPSGLLNKVWFEAAEGKKTSVK</sequence>
<proteinExistence type="predicted"/>
<accession>A0A6J8CXP5</accession>
<dbReference type="PANTHER" id="PTHR21446:SF12">
    <property type="entry name" value="POTASSIUM CHANNEL TETRAMERIZATION DOMAIN CONTAINING 1"/>
    <property type="match status" value="1"/>
</dbReference>
<dbReference type="AlphaFoldDB" id="A0A6J8CXP5"/>
<dbReference type="OrthoDB" id="6160471at2759"/>
<evidence type="ECO:0000313" key="1">
    <source>
        <dbReference type="EMBL" id="CAC5400615.1"/>
    </source>
</evidence>
<dbReference type="InterPro" id="IPR052787">
    <property type="entry name" value="MAVS"/>
</dbReference>
<protein>
    <submittedName>
        <fullName evidence="1">KCTD1_15</fullName>
    </submittedName>
</protein>
<dbReference type="PANTHER" id="PTHR21446">
    <property type="entry name" value="DUF3504 DOMAIN-CONTAINING PROTEIN"/>
    <property type="match status" value="1"/>
</dbReference>
<organism evidence="1 2">
    <name type="scientific">Mytilus coruscus</name>
    <name type="common">Sea mussel</name>
    <dbReference type="NCBI Taxonomy" id="42192"/>
    <lineage>
        <taxon>Eukaryota</taxon>
        <taxon>Metazoa</taxon>
        <taxon>Spiralia</taxon>
        <taxon>Lophotrochozoa</taxon>
        <taxon>Mollusca</taxon>
        <taxon>Bivalvia</taxon>
        <taxon>Autobranchia</taxon>
        <taxon>Pteriomorphia</taxon>
        <taxon>Mytilida</taxon>
        <taxon>Mytiloidea</taxon>
        <taxon>Mytilidae</taxon>
        <taxon>Mytilinae</taxon>
        <taxon>Mytilus</taxon>
    </lineage>
</organism>
<evidence type="ECO:0000313" key="2">
    <source>
        <dbReference type="Proteomes" id="UP000507470"/>
    </source>
</evidence>
<reference evidence="1 2" key="1">
    <citation type="submission" date="2020-06" db="EMBL/GenBank/DDBJ databases">
        <authorList>
            <person name="Li R."/>
            <person name="Bekaert M."/>
        </authorList>
    </citation>
    <scope>NUCLEOTIDE SEQUENCE [LARGE SCALE GENOMIC DNA]</scope>
    <source>
        <strain evidence="2">wild</strain>
    </source>
</reference>
<dbReference type="Proteomes" id="UP000507470">
    <property type="component" value="Unassembled WGS sequence"/>
</dbReference>